<keyword evidence="2" id="KW-1185">Reference proteome</keyword>
<dbReference type="Proteomes" id="UP000091857">
    <property type="component" value="Chromosome 13"/>
</dbReference>
<comment type="caution">
    <text evidence="1">The sequence shown here is derived from an EMBL/GenBank/DDBJ whole genome shotgun (WGS) entry which is preliminary data.</text>
</comment>
<proteinExistence type="predicted"/>
<name>A0ACB7GJ67_MANES</name>
<dbReference type="EMBL" id="CM004399">
    <property type="protein sequence ID" value="KAG8640297.1"/>
    <property type="molecule type" value="Genomic_DNA"/>
</dbReference>
<sequence>MNRYVPDFEIGDDCAIPTSSTFSRPKKSITSEDDIMELLWQNGQVVVQSQTQMSVKKAQHHKYDDAVLPVEQSTPREIRSSSNEQQQHLFMQEDEMASWLHYPLNDTNFDQDFCADLLYPSTGYVSSTTTNTSAVPQRSTHNPEARLHPTVSAASAMPTATATASRPPIPPTRRAEVVQNFGHFSRHRAKGGKSESGPSNLKNVVRESTVVDSTDTSATGSESRTSEAAFARSAAGVSSVNINASGTGSGAAVAGTSSREGGSNNKDMTTREMTVTSSPGGSSASAEPPALKLATDDRKRKGREEDTEYHSEDVEFESADAKRQVRGSTSTKRSRAAEVHNLSERRRRDRINEKMKALQELIPRCNKSDKASMLDEAIEYLKSLQLQVQMMSMGCSMVPMMFSGIQQYMPPLRMGMGIGMGMEMGMNRPMMPFPNVLAAAPMPTPVAAAHLGPRFPKPAFHMPPVPAPPPDPSRTQATNQSDPMLSAVSAQNPNQPRPPIFSDPYQQYLGLQQMQKPVSQNQEMTRPGTSQAAENLDNSPSGRCSILSICLITGFYWAKSVLI</sequence>
<organism evidence="1 2">
    <name type="scientific">Manihot esculenta</name>
    <name type="common">Cassava</name>
    <name type="synonym">Jatropha manihot</name>
    <dbReference type="NCBI Taxonomy" id="3983"/>
    <lineage>
        <taxon>Eukaryota</taxon>
        <taxon>Viridiplantae</taxon>
        <taxon>Streptophyta</taxon>
        <taxon>Embryophyta</taxon>
        <taxon>Tracheophyta</taxon>
        <taxon>Spermatophyta</taxon>
        <taxon>Magnoliopsida</taxon>
        <taxon>eudicotyledons</taxon>
        <taxon>Gunneridae</taxon>
        <taxon>Pentapetalae</taxon>
        <taxon>rosids</taxon>
        <taxon>fabids</taxon>
        <taxon>Malpighiales</taxon>
        <taxon>Euphorbiaceae</taxon>
        <taxon>Crotonoideae</taxon>
        <taxon>Manihoteae</taxon>
        <taxon>Manihot</taxon>
    </lineage>
</organism>
<evidence type="ECO:0000313" key="2">
    <source>
        <dbReference type="Proteomes" id="UP000091857"/>
    </source>
</evidence>
<evidence type="ECO:0000313" key="1">
    <source>
        <dbReference type="EMBL" id="KAG8640297.1"/>
    </source>
</evidence>
<gene>
    <name evidence="1" type="ORF">MANES_13G043000v8</name>
</gene>
<accession>A0ACB7GJ67</accession>
<protein>
    <submittedName>
        <fullName evidence="1">Uncharacterized protein</fullName>
    </submittedName>
</protein>
<reference evidence="2" key="1">
    <citation type="journal article" date="2016" name="Nat. Biotechnol.">
        <title>Sequencing wild and cultivated cassava and related species reveals extensive interspecific hybridization and genetic diversity.</title>
        <authorList>
            <person name="Bredeson J.V."/>
            <person name="Lyons J.B."/>
            <person name="Prochnik S.E."/>
            <person name="Wu G.A."/>
            <person name="Ha C.M."/>
            <person name="Edsinger-Gonzales E."/>
            <person name="Grimwood J."/>
            <person name="Schmutz J."/>
            <person name="Rabbi I.Y."/>
            <person name="Egesi C."/>
            <person name="Nauluvula P."/>
            <person name="Lebot V."/>
            <person name="Ndunguru J."/>
            <person name="Mkamilo G."/>
            <person name="Bart R.S."/>
            <person name="Setter T.L."/>
            <person name="Gleadow R.M."/>
            <person name="Kulakow P."/>
            <person name="Ferguson M.E."/>
            <person name="Rounsley S."/>
            <person name="Rokhsar D.S."/>
        </authorList>
    </citation>
    <scope>NUCLEOTIDE SEQUENCE [LARGE SCALE GENOMIC DNA]</scope>
    <source>
        <strain evidence="2">cv. AM560-2</strain>
    </source>
</reference>